<dbReference type="InterPro" id="IPR025110">
    <property type="entry name" value="AMP-bd_C"/>
</dbReference>
<dbReference type="Gene3D" id="3.30.300.30">
    <property type="match status" value="1"/>
</dbReference>
<name>A0ABV0Q0P6_9TELE</name>
<comment type="caution">
    <text evidence="2">The sequence shown here is derived from an EMBL/GenBank/DDBJ whole genome shotgun (WGS) entry which is preliminary data.</text>
</comment>
<evidence type="ECO:0000259" key="1">
    <source>
        <dbReference type="Pfam" id="PF13193"/>
    </source>
</evidence>
<dbReference type="PANTHER" id="PTHR24095:SF83">
    <property type="entry name" value="ACETYL-COENZYME A SYNTHETASE"/>
    <property type="match status" value="1"/>
</dbReference>
<feature type="domain" description="AMP-binding enzyme C-terminal" evidence="1">
    <location>
        <begin position="70"/>
        <end position="106"/>
    </location>
</feature>
<organism evidence="2 3">
    <name type="scientific">Goodea atripinnis</name>
    <dbReference type="NCBI Taxonomy" id="208336"/>
    <lineage>
        <taxon>Eukaryota</taxon>
        <taxon>Metazoa</taxon>
        <taxon>Chordata</taxon>
        <taxon>Craniata</taxon>
        <taxon>Vertebrata</taxon>
        <taxon>Euteleostomi</taxon>
        <taxon>Actinopterygii</taxon>
        <taxon>Neopterygii</taxon>
        <taxon>Teleostei</taxon>
        <taxon>Neoteleostei</taxon>
        <taxon>Acanthomorphata</taxon>
        <taxon>Ovalentaria</taxon>
        <taxon>Atherinomorphae</taxon>
        <taxon>Cyprinodontiformes</taxon>
        <taxon>Goodeidae</taxon>
        <taxon>Goodea</taxon>
    </lineage>
</organism>
<reference evidence="2 3" key="1">
    <citation type="submission" date="2021-06" db="EMBL/GenBank/DDBJ databases">
        <authorList>
            <person name="Palmer J.M."/>
        </authorList>
    </citation>
    <scope>NUCLEOTIDE SEQUENCE [LARGE SCALE GENOMIC DNA]</scope>
    <source>
        <strain evidence="2 3">GA_2019</strain>
        <tissue evidence="2">Muscle</tissue>
    </source>
</reference>
<dbReference type="SUPFAM" id="SSF56801">
    <property type="entry name" value="Acetyl-CoA synthetase-like"/>
    <property type="match status" value="1"/>
</dbReference>
<protein>
    <recommendedName>
        <fullName evidence="1">AMP-binding enzyme C-terminal domain-containing protein</fullName>
    </recommendedName>
</protein>
<proteinExistence type="predicted"/>
<evidence type="ECO:0000313" key="2">
    <source>
        <dbReference type="EMBL" id="MEQ2189082.1"/>
    </source>
</evidence>
<dbReference type="EMBL" id="JAHRIO010092079">
    <property type="protein sequence ID" value="MEQ2189082.1"/>
    <property type="molecule type" value="Genomic_DNA"/>
</dbReference>
<accession>A0ABV0Q0P6</accession>
<dbReference type="Pfam" id="PF13193">
    <property type="entry name" value="AMP-binding_C"/>
    <property type="match status" value="1"/>
</dbReference>
<dbReference type="InterPro" id="IPR045851">
    <property type="entry name" value="AMP-bd_C_sf"/>
</dbReference>
<keyword evidence="3" id="KW-1185">Reference proteome</keyword>
<dbReference type="Proteomes" id="UP001476798">
    <property type="component" value="Unassembled WGS sequence"/>
</dbReference>
<dbReference type="PANTHER" id="PTHR24095">
    <property type="entry name" value="ACETYL-COENZYME A SYNTHETASE"/>
    <property type="match status" value="1"/>
</dbReference>
<sequence>MVSLTYSVSHLCEVSVKQPDAEIVPGMAMRPFFGIKPVLMDTELTGRLDDVINVSGHRIGTAEIEDVLEAVLSRQLNKMVSEKIAKYACPDFVQFAKRLPKTRSGKIMRRVLRKVVECDLDGLGDLSTLDDPGALQEILKGHEKLLSK</sequence>
<evidence type="ECO:0000313" key="3">
    <source>
        <dbReference type="Proteomes" id="UP001476798"/>
    </source>
</evidence>
<gene>
    <name evidence="2" type="ORF">GOODEAATRI_021582</name>
</gene>